<evidence type="ECO:0000313" key="8">
    <source>
        <dbReference type="Proteomes" id="UP001168990"/>
    </source>
</evidence>
<feature type="transmembrane region" description="Helical" evidence="5">
    <location>
        <begin position="225"/>
        <end position="246"/>
    </location>
</feature>
<feature type="transmembrane region" description="Helical" evidence="5">
    <location>
        <begin position="459"/>
        <end position="481"/>
    </location>
</feature>
<feature type="transmembrane region" description="Helical" evidence="5">
    <location>
        <begin position="25"/>
        <end position="42"/>
    </location>
</feature>
<sequence>MPEDTKGDYKSLDPVQDAMGTLGKWQLISIIALFFVNVPPAWRQLSNGFLSPDKVNITCVSPKAESYSNDSCTAYINNSIAEKCTKFEYDPTIFRSTYVSEWNLVCEKQYLATLIQTLTMLALLIGNFAFGVLADKIGRKIPLMIAVIVQTLAGVLSAFMPSYPLFVVCKFVADVATGGTMLVSFVIIMEIVGTEWRSRISMLFHVPFLLSNLSVSVIAYLTRTWYGYTLATSIPSVILWACYWLVPESPRWLLAVRKREHARKILTIAAKKNGISMDKVEAAIESHDNQLSKEDNDASEKTYGLCDLIKTPNLRKTTACLVVNWIAVGFNFFGVNQYLSQLGGDIFINYIIGAAMLFPAMLVVYLLVGRTSRLKILIAGDLLAGISALLIVFFDNSTIQVCLASFALSGSMVGFVTLYLYTGEVFPTVVRNVGIGLCSVSSKFASMIAPFITAMGSTIFWIPPVFYGVIMIISAGLCLFLPETMGMKLPDTIEDAENFRRKKDPIQLESVRL</sequence>
<keyword evidence="8" id="KW-1185">Reference proteome</keyword>
<dbReference type="AlphaFoldDB" id="A0AA39FQS6"/>
<feature type="transmembrane region" description="Helical" evidence="5">
    <location>
        <begin position="200"/>
        <end position="219"/>
    </location>
</feature>
<name>A0AA39FQS6_9HYME</name>
<evidence type="ECO:0000259" key="6">
    <source>
        <dbReference type="PROSITE" id="PS50850"/>
    </source>
</evidence>
<evidence type="ECO:0000256" key="2">
    <source>
        <dbReference type="ARBA" id="ARBA00022692"/>
    </source>
</evidence>
<dbReference type="Pfam" id="PF00083">
    <property type="entry name" value="Sugar_tr"/>
    <property type="match status" value="1"/>
</dbReference>
<dbReference type="InterPro" id="IPR005828">
    <property type="entry name" value="MFS_sugar_transport-like"/>
</dbReference>
<feature type="transmembrane region" description="Helical" evidence="5">
    <location>
        <begin position="374"/>
        <end position="392"/>
    </location>
</feature>
<dbReference type="EMBL" id="JAQQBS010000002">
    <property type="protein sequence ID" value="KAK0174104.1"/>
    <property type="molecule type" value="Genomic_DNA"/>
</dbReference>
<proteinExistence type="predicted"/>
<evidence type="ECO:0000313" key="7">
    <source>
        <dbReference type="EMBL" id="KAK0174104.1"/>
    </source>
</evidence>
<feature type="transmembrane region" description="Helical" evidence="5">
    <location>
        <begin position="347"/>
        <end position="367"/>
    </location>
</feature>
<keyword evidence="4 5" id="KW-0472">Membrane</keyword>
<organism evidence="7 8">
    <name type="scientific">Microctonus aethiopoides</name>
    <dbReference type="NCBI Taxonomy" id="144406"/>
    <lineage>
        <taxon>Eukaryota</taxon>
        <taxon>Metazoa</taxon>
        <taxon>Ecdysozoa</taxon>
        <taxon>Arthropoda</taxon>
        <taxon>Hexapoda</taxon>
        <taxon>Insecta</taxon>
        <taxon>Pterygota</taxon>
        <taxon>Neoptera</taxon>
        <taxon>Endopterygota</taxon>
        <taxon>Hymenoptera</taxon>
        <taxon>Apocrita</taxon>
        <taxon>Ichneumonoidea</taxon>
        <taxon>Braconidae</taxon>
        <taxon>Euphorinae</taxon>
        <taxon>Microctonus</taxon>
    </lineage>
</organism>
<evidence type="ECO:0000256" key="1">
    <source>
        <dbReference type="ARBA" id="ARBA00004141"/>
    </source>
</evidence>
<dbReference type="SUPFAM" id="SSF103473">
    <property type="entry name" value="MFS general substrate transporter"/>
    <property type="match status" value="1"/>
</dbReference>
<dbReference type="PROSITE" id="PS50850">
    <property type="entry name" value="MFS"/>
    <property type="match status" value="1"/>
</dbReference>
<feature type="transmembrane region" description="Helical" evidence="5">
    <location>
        <begin position="433"/>
        <end position="453"/>
    </location>
</feature>
<accession>A0AA39FQS6</accession>
<dbReference type="PANTHER" id="PTHR24064">
    <property type="entry name" value="SOLUTE CARRIER FAMILY 22 MEMBER"/>
    <property type="match status" value="1"/>
</dbReference>
<evidence type="ECO:0000256" key="4">
    <source>
        <dbReference type="ARBA" id="ARBA00023136"/>
    </source>
</evidence>
<keyword evidence="3 5" id="KW-1133">Transmembrane helix</keyword>
<evidence type="ECO:0000256" key="5">
    <source>
        <dbReference type="SAM" id="Phobius"/>
    </source>
</evidence>
<feature type="transmembrane region" description="Helical" evidence="5">
    <location>
        <begin position="110"/>
        <end position="134"/>
    </location>
</feature>
<dbReference type="InterPro" id="IPR036259">
    <property type="entry name" value="MFS_trans_sf"/>
</dbReference>
<reference evidence="7" key="2">
    <citation type="submission" date="2023-03" db="EMBL/GenBank/DDBJ databases">
        <authorList>
            <person name="Inwood S.N."/>
            <person name="Skelly J.G."/>
            <person name="Guhlin J."/>
            <person name="Harrop T.W.R."/>
            <person name="Goldson S.G."/>
            <person name="Dearden P.K."/>
        </authorList>
    </citation>
    <scope>NUCLEOTIDE SEQUENCE</scope>
    <source>
        <strain evidence="7">Irish</strain>
        <tissue evidence="7">Whole body</tissue>
    </source>
</reference>
<protein>
    <recommendedName>
        <fullName evidence="6">Major facilitator superfamily (MFS) profile domain-containing protein</fullName>
    </recommendedName>
</protein>
<keyword evidence="2 5" id="KW-0812">Transmembrane</keyword>
<dbReference type="Proteomes" id="UP001168990">
    <property type="component" value="Unassembled WGS sequence"/>
</dbReference>
<dbReference type="Gene3D" id="1.20.1250.20">
    <property type="entry name" value="MFS general substrate transporter like domains"/>
    <property type="match status" value="1"/>
</dbReference>
<feature type="transmembrane region" description="Helical" evidence="5">
    <location>
        <begin position="398"/>
        <end position="421"/>
    </location>
</feature>
<dbReference type="GO" id="GO:0022857">
    <property type="term" value="F:transmembrane transporter activity"/>
    <property type="evidence" value="ECO:0007669"/>
    <property type="project" value="InterPro"/>
</dbReference>
<feature type="transmembrane region" description="Helical" evidence="5">
    <location>
        <begin position="318"/>
        <end position="335"/>
    </location>
</feature>
<comment type="subcellular location">
    <subcellularLocation>
        <location evidence="1">Membrane</location>
        <topology evidence="1">Multi-pass membrane protein</topology>
    </subcellularLocation>
</comment>
<gene>
    <name evidence="7" type="ORF">PV328_007217</name>
</gene>
<feature type="domain" description="Major facilitator superfamily (MFS) profile" evidence="6">
    <location>
        <begin position="32"/>
        <end position="486"/>
    </location>
</feature>
<dbReference type="InterPro" id="IPR020846">
    <property type="entry name" value="MFS_dom"/>
</dbReference>
<dbReference type="GO" id="GO:0016020">
    <property type="term" value="C:membrane"/>
    <property type="evidence" value="ECO:0007669"/>
    <property type="project" value="UniProtKB-SubCell"/>
</dbReference>
<reference evidence="7" key="1">
    <citation type="journal article" date="2023" name="bioRxiv">
        <title>Scaffold-level genome assemblies of two parasitoid biocontrol wasps reveal the parthenogenesis mechanism and an associated novel virus.</title>
        <authorList>
            <person name="Inwood S."/>
            <person name="Skelly J."/>
            <person name="Guhlin J."/>
            <person name="Harrop T."/>
            <person name="Goldson S."/>
            <person name="Dearden P."/>
        </authorList>
    </citation>
    <scope>NUCLEOTIDE SEQUENCE</scope>
    <source>
        <strain evidence="7">Irish</strain>
        <tissue evidence="7">Whole body</tissue>
    </source>
</reference>
<feature type="transmembrane region" description="Helical" evidence="5">
    <location>
        <begin position="141"/>
        <end position="159"/>
    </location>
</feature>
<evidence type="ECO:0000256" key="3">
    <source>
        <dbReference type="ARBA" id="ARBA00022989"/>
    </source>
</evidence>
<comment type="caution">
    <text evidence="7">The sequence shown here is derived from an EMBL/GenBank/DDBJ whole genome shotgun (WGS) entry which is preliminary data.</text>
</comment>
<feature type="transmembrane region" description="Helical" evidence="5">
    <location>
        <begin position="165"/>
        <end position="188"/>
    </location>
</feature>